<evidence type="ECO:0000256" key="1">
    <source>
        <dbReference type="SAM" id="MobiDB-lite"/>
    </source>
</evidence>
<dbReference type="AlphaFoldDB" id="A0A7R9CUC9"/>
<evidence type="ECO:0000313" key="2">
    <source>
        <dbReference type="EMBL" id="CAD7401211.1"/>
    </source>
</evidence>
<organism evidence="2">
    <name type="scientific">Timema cristinae</name>
    <name type="common">Walking stick</name>
    <dbReference type="NCBI Taxonomy" id="61476"/>
    <lineage>
        <taxon>Eukaryota</taxon>
        <taxon>Metazoa</taxon>
        <taxon>Ecdysozoa</taxon>
        <taxon>Arthropoda</taxon>
        <taxon>Hexapoda</taxon>
        <taxon>Insecta</taxon>
        <taxon>Pterygota</taxon>
        <taxon>Neoptera</taxon>
        <taxon>Polyneoptera</taxon>
        <taxon>Phasmatodea</taxon>
        <taxon>Timematodea</taxon>
        <taxon>Timematoidea</taxon>
        <taxon>Timematidae</taxon>
        <taxon>Timema</taxon>
    </lineage>
</organism>
<protein>
    <submittedName>
        <fullName evidence="2">Uncharacterized protein</fullName>
    </submittedName>
</protein>
<name>A0A7R9CUC9_TIMCR</name>
<proteinExistence type="predicted"/>
<sequence length="187" mass="21142">MVVEIILTLTLTAITTPVEKKKSNLGRAIKPDDTRTKRYEDFKDNQHNKDQITALNKAKEVLTTSVSTIVNDLATARFSNTTFRKLMAAADSPVGVPIAPLDIGLNYAYRDPTSFRYLPIVRPNVNPSRPITFGVTPHSSNEWFQPLPVRTEYQDTISKVGRAIVKSRQQYREPMPSTRRRPDDPCL</sequence>
<accession>A0A7R9CUC9</accession>
<reference evidence="2" key="1">
    <citation type="submission" date="2020-11" db="EMBL/GenBank/DDBJ databases">
        <authorList>
            <person name="Tran Van P."/>
        </authorList>
    </citation>
    <scope>NUCLEOTIDE SEQUENCE</scope>
</reference>
<gene>
    <name evidence="2" type="ORF">TCEB3V08_LOCUS5900</name>
</gene>
<feature type="region of interest" description="Disordered" evidence="1">
    <location>
        <begin position="168"/>
        <end position="187"/>
    </location>
</feature>
<dbReference type="EMBL" id="OC318260">
    <property type="protein sequence ID" value="CAD7401211.1"/>
    <property type="molecule type" value="Genomic_DNA"/>
</dbReference>